<name>A0ABQ6HXP5_9MICO</name>
<feature type="transmembrane region" description="Helical" evidence="1">
    <location>
        <begin position="218"/>
        <end position="236"/>
    </location>
</feature>
<feature type="transmembrane region" description="Helical" evidence="1">
    <location>
        <begin position="78"/>
        <end position="99"/>
    </location>
</feature>
<keyword evidence="1" id="KW-0472">Membrane</keyword>
<dbReference type="Proteomes" id="UP001157091">
    <property type="component" value="Unassembled WGS sequence"/>
</dbReference>
<proteinExistence type="predicted"/>
<reference evidence="3" key="1">
    <citation type="journal article" date="2019" name="Int. J. Syst. Evol. Microbiol.">
        <title>The Global Catalogue of Microorganisms (GCM) 10K type strain sequencing project: providing services to taxonomists for standard genome sequencing and annotation.</title>
        <authorList>
            <consortium name="The Broad Institute Genomics Platform"/>
            <consortium name="The Broad Institute Genome Sequencing Center for Infectious Disease"/>
            <person name="Wu L."/>
            <person name="Ma J."/>
        </authorList>
    </citation>
    <scope>NUCLEOTIDE SEQUENCE [LARGE SCALE GENOMIC DNA]</scope>
    <source>
        <strain evidence="3">NBRC 106348</strain>
    </source>
</reference>
<evidence type="ECO:0000256" key="1">
    <source>
        <dbReference type="SAM" id="Phobius"/>
    </source>
</evidence>
<feature type="transmembrane region" description="Helical" evidence="1">
    <location>
        <begin position="194"/>
        <end position="212"/>
    </location>
</feature>
<sequence length="246" mass="25967">MDGAPSTAGAAGGDRDDAALAGAPARRRLFQGSGAALAGFLFAILFTWGFVLLDHGPGRTADDAALVAYYQGSGGTSLIVAGFYLVPFAGLAFLWFMAASRHRITQLALREDALLATVQLASGIVFVAMFFVAAAAAVSGVAAIRVGDVDSADLASATRTMLTYGDALLMVFGFRMAGVFILTSTTRALRAQLFPRWFAVLSYAGVAVLLFSLSYVRWIVLIIPVWVFAATAIILFRRIVGQRAEA</sequence>
<gene>
    <name evidence="2" type="ORF">GCM10025864_10370</name>
</gene>
<evidence type="ECO:0000313" key="3">
    <source>
        <dbReference type="Proteomes" id="UP001157091"/>
    </source>
</evidence>
<feature type="transmembrane region" description="Helical" evidence="1">
    <location>
        <begin position="34"/>
        <end position="53"/>
    </location>
</feature>
<accession>A0ABQ6HXP5</accession>
<feature type="transmembrane region" description="Helical" evidence="1">
    <location>
        <begin position="120"/>
        <end position="144"/>
    </location>
</feature>
<feature type="transmembrane region" description="Helical" evidence="1">
    <location>
        <begin position="164"/>
        <end position="182"/>
    </location>
</feature>
<dbReference type="RefSeq" id="WP_284292335.1">
    <property type="nucleotide sequence ID" value="NZ_BSUK01000001.1"/>
</dbReference>
<keyword evidence="1" id="KW-1133">Transmembrane helix</keyword>
<keyword evidence="1" id="KW-0812">Transmembrane</keyword>
<comment type="caution">
    <text evidence="2">The sequence shown here is derived from an EMBL/GenBank/DDBJ whole genome shotgun (WGS) entry which is preliminary data.</text>
</comment>
<keyword evidence="3" id="KW-1185">Reference proteome</keyword>
<protein>
    <recommendedName>
        <fullName evidence="4">DUF4386 family protein</fullName>
    </recommendedName>
</protein>
<organism evidence="2 3">
    <name type="scientific">Luteimicrobium album</name>
    <dbReference type="NCBI Taxonomy" id="1054550"/>
    <lineage>
        <taxon>Bacteria</taxon>
        <taxon>Bacillati</taxon>
        <taxon>Actinomycetota</taxon>
        <taxon>Actinomycetes</taxon>
        <taxon>Micrococcales</taxon>
        <taxon>Luteimicrobium</taxon>
    </lineage>
</organism>
<evidence type="ECO:0000313" key="2">
    <source>
        <dbReference type="EMBL" id="GMA23278.1"/>
    </source>
</evidence>
<dbReference type="EMBL" id="BSUK01000001">
    <property type="protein sequence ID" value="GMA23278.1"/>
    <property type="molecule type" value="Genomic_DNA"/>
</dbReference>
<evidence type="ECO:0008006" key="4">
    <source>
        <dbReference type="Google" id="ProtNLM"/>
    </source>
</evidence>